<accession>A0ACC6RDS1</accession>
<organism evidence="1 2">
    <name type="scientific">Paraburkholderia unamae</name>
    <dbReference type="NCBI Taxonomy" id="219649"/>
    <lineage>
        <taxon>Bacteria</taxon>
        <taxon>Pseudomonadati</taxon>
        <taxon>Pseudomonadota</taxon>
        <taxon>Betaproteobacteria</taxon>
        <taxon>Burkholderiales</taxon>
        <taxon>Burkholderiaceae</taxon>
        <taxon>Paraburkholderia</taxon>
    </lineage>
</organism>
<reference evidence="1" key="1">
    <citation type="submission" date="2024-01" db="EMBL/GenBank/DDBJ databases">
        <title>The diversity of rhizobia nodulating Mimosa spp. in eleven states of Brazil covering several biomes is determined by host plant, location, and edaphic factors.</title>
        <authorList>
            <person name="Rouws L."/>
            <person name="Barauna A."/>
            <person name="Beukes C."/>
            <person name="De Faria S.M."/>
            <person name="Gross E."/>
            <person name="Dos Reis Junior F.B."/>
            <person name="Simon M."/>
            <person name="Maluk M."/>
            <person name="Odee D.W."/>
            <person name="Kenicer G."/>
            <person name="Young J.P.W."/>
            <person name="Reis V.M."/>
            <person name="Zilli J."/>
            <person name="James E.K."/>
        </authorList>
    </citation>
    <scope>NUCLEOTIDE SEQUENCE</scope>
    <source>
        <strain evidence="1">JPY452</strain>
    </source>
</reference>
<name>A0ACC6RDS1_9BURK</name>
<dbReference type="Proteomes" id="UP001392318">
    <property type="component" value="Unassembled WGS sequence"/>
</dbReference>
<sequence length="42" mass="4597">MLKILIPIFDARGTAEAARHSAFLFAIVDASHLGMLRKLGML</sequence>
<keyword evidence="2" id="KW-1185">Reference proteome</keyword>
<evidence type="ECO:0000313" key="1">
    <source>
        <dbReference type="EMBL" id="MEM5399778.1"/>
    </source>
</evidence>
<comment type="caution">
    <text evidence="1">The sequence shown here is derived from an EMBL/GenBank/DDBJ whole genome shotgun (WGS) entry which is preliminary data.</text>
</comment>
<protein>
    <submittedName>
        <fullName evidence="1">Uncharacterized protein</fullName>
    </submittedName>
</protein>
<proteinExistence type="predicted"/>
<gene>
    <name evidence="1" type="ORF">VSR83_06700</name>
</gene>
<evidence type="ECO:0000313" key="2">
    <source>
        <dbReference type="Proteomes" id="UP001392318"/>
    </source>
</evidence>
<dbReference type="EMBL" id="JAYMRU010000004">
    <property type="protein sequence ID" value="MEM5399778.1"/>
    <property type="molecule type" value="Genomic_DNA"/>
</dbReference>